<organism evidence="2 3">
    <name type="scientific">Methanobrevibacter smithii</name>
    <dbReference type="NCBI Taxonomy" id="2173"/>
    <lineage>
        <taxon>Archaea</taxon>
        <taxon>Methanobacteriati</taxon>
        <taxon>Methanobacteriota</taxon>
        <taxon>Methanomada group</taxon>
        <taxon>Methanobacteria</taxon>
        <taxon>Methanobacteriales</taxon>
        <taxon>Methanobacteriaceae</taxon>
        <taxon>Methanobrevibacter</taxon>
    </lineage>
</organism>
<dbReference type="EMBL" id="CP017803">
    <property type="protein sequence ID" value="ATZ60537.1"/>
    <property type="molecule type" value="Genomic_DNA"/>
</dbReference>
<name>A0A2H4U8T9_METSM</name>
<evidence type="ECO:0000256" key="1">
    <source>
        <dbReference type="HAMAP-Rule" id="MF_00763"/>
    </source>
</evidence>
<dbReference type="Pfam" id="PF09888">
    <property type="entry name" value="DUF2115"/>
    <property type="match status" value="1"/>
</dbReference>
<dbReference type="InterPro" id="IPR019215">
    <property type="entry name" value="DUF2115"/>
</dbReference>
<dbReference type="AlphaFoldDB" id="A0A2H4U8T9"/>
<dbReference type="GeneID" id="71694883"/>
<dbReference type="Proteomes" id="UP000232133">
    <property type="component" value="Chromosome"/>
</dbReference>
<dbReference type="NCBIfam" id="NF002179">
    <property type="entry name" value="PRK01022.2-2"/>
    <property type="match status" value="1"/>
</dbReference>
<reference evidence="3" key="1">
    <citation type="submission" date="2016-10" db="EMBL/GenBank/DDBJ databases">
        <authorList>
            <person name="Kim B.-C."/>
            <person name="Jeong H."/>
        </authorList>
    </citation>
    <scope>NUCLEOTIDE SEQUENCE [LARGE SCALE GENOMIC DNA]</scope>
    <source>
        <strain evidence="3">KB11</strain>
    </source>
</reference>
<comment type="similarity">
    <text evidence="1">Belongs to the UPF0305 family.</text>
</comment>
<accession>A0A2H4U8T9</accession>
<sequence>MKAANIFHDLRNISSKDIITKTELLKLLKKYCKIISPYDLMLATARMREEGKYVQANYREKYLEVYVKYFIMRVKEILDNNNYLDEAIDKESFDESFNLLKYQFEKERNYSIEEDKFPLIYIITALYTTFILEEPIHPVGTEFPGSLKVEEKNEEFYCPVKDKQKDNANAICNLCLAEQTPGI</sequence>
<dbReference type="RefSeq" id="WP_004032108.1">
    <property type="nucleotide sequence ID" value="NZ_AP025586.1"/>
</dbReference>
<gene>
    <name evidence="2" type="ORF">BK798_02235</name>
</gene>
<dbReference type="HAMAP" id="MF_00763">
    <property type="entry name" value="UPF0305"/>
    <property type="match status" value="1"/>
</dbReference>
<evidence type="ECO:0000313" key="2">
    <source>
        <dbReference type="EMBL" id="ATZ60537.1"/>
    </source>
</evidence>
<proteinExistence type="inferred from homology"/>
<evidence type="ECO:0000313" key="3">
    <source>
        <dbReference type="Proteomes" id="UP000232133"/>
    </source>
</evidence>
<protein>
    <recommendedName>
        <fullName evidence="1">UPF0305 protein BK798_02235</fullName>
    </recommendedName>
</protein>